<evidence type="ECO:0000313" key="2">
    <source>
        <dbReference type="EMBL" id="PZQ13988.1"/>
    </source>
</evidence>
<dbReference type="Proteomes" id="UP000249046">
    <property type="component" value="Unassembled WGS sequence"/>
</dbReference>
<keyword evidence="1" id="KW-0812">Transmembrane</keyword>
<feature type="transmembrane region" description="Helical" evidence="1">
    <location>
        <begin position="20"/>
        <end position="37"/>
    </location>
</feature>
<accession>A0A2W5KEX4</accession>
<evidence type="ECO:0000256" key="1">
    <source>
        <dbReference type="SAM" id="Phobius"/>
    </source>
</evidence>
<keyword evidence="1" id="KW-0472">Membrane</keyword>
<feature type="transmembrane region" description="Helical" evidence="1">
    <location>
        <begin position="44"/>
        <end position="63"/>
    </location>
</feature>
<protein>
    <submittedName>
        <fullName evidence="2">Uncharacterized protein</fullName>
    </submittedName>
</protein>
<evidence type="ECO:0000313" key="3">
    <source>
        <dbReference type="Proteomes" id="UP000249046"/>
    </source>
</evidence>
<dbReference type="AlphaFoldDB" id="A0A2W5KEX4"/>
<keyword evidence="1" id="KW-1133">Transmembrane helix</keyword>
<reference evidence="2 3" key="1">
    <citation type="submission" date="2017-08" db="EMBL/GenBank/DDBJ databases">
        <title>Infants hospitalized years apart are colonized by the same room-sourced microbial strains.</title>
        <authorList>
            <person name="Brooks B."/>
            <person name="Olm M.R."/>
            <person name="Firek B.A."/>
            <person name="Baker R."/>
            <person name="Thomas B.C."/>
            <person name="Morowitz M.J."/>
            <person name="Banfield J.F."/>
        </authorList>
    </citation>
    <scope>NUCLEOTIDE SEQUENCE [LARGE SCALE GENOMIC DNA]</scope>
    <source>
        <strain evidence="2">S2_005_003_R2_42</strain>
    </source>
</reference>
<organism evidence="2 3">
    <name type="scientific">Rhodanobacter denitrificans</name>
    <dbReference type="NCBI Taxonomy" id="666685"/>
    <lineage>
        <taxon>Bacteria</taxon>
        <taxon>Pseudomonadati</taxon>
        <taxon>Pseudomonadota</taxon>
        <taxon>Gammaproteobacteria</taxon>
        <taxon>Lysobacterales</taxon>
        <taxon>Rhodanobacteraceae</taxon>
        <taxon>Rhodanobacter</taxon>
    </lineage>
</organism>
<name>A0A2W5KEX4_9GAMM</name>
<comment type="caution">
    <text evidence="2">The sequence shown here is derived from an EMBL/GenBank/DDBJ whole genome shotgun (WGS) entry which is preliminary data.</text>
</comment>
<gene>
    <name evidence="2" type="ORF">DI564_10480</name>
</gene>
<dbReference type="EMBL" id="QFPO01000008">
    <property type="protein sequence ID" value="PZQ13988.1"/>
    <property type="molecule type" value="Genomic_DNA"/>
</dbReference>
<proteinExistence type="predicted"/>
<sequence>MPEDLTMIDASPLSPSTRAMLTKWMPVLIAIGLAWLIARGIRKLFWTGFGLFCAFWWAAPWLLR</sequence>